<evidence type="ECO:0000256" key="2">
    <source>
        <dbReference type="ARBA" id="ARBA00022692"/>
    </source>
</evidence>
<feature type="domain" description="Ion transport" evidence="8">
    <location>
        <begin position="212"/>
        <end position="386"/>
    </location>
</feature>
<dbReference type="GO" id="GO:0005886">
    <property type="term" value="C:plasma membrane"/>
    <property type="evidence" value="ECO:0007669"/>
    <property type="project" value="TreeGrafter"/>
</dbReference>
<keyword evidence="10" id="KW-1185">Reference proteome</keyword>
<comment type="subcellular location">
    <subcellularLocation>
        <location evidence="1">Membrane</location>
        <topology evidence="1">Multi-pass membrane protein</topology>
    </subcellularLocation>
</comment>
<feature type="transmembrane region" description="Helical" evidence="7">
    <location>
        <begin position="202"/>
        <end position="226"/>
    </location>
</feature>
<keyword evidence="5 7" id="KW-0472">Membrane</keyword>
<keyword evidence="4 7" id="KW-1133">Transmembrane helix</keyword>
<proteinExistence type="predicted"/>
<evidence type="ECO:0000256" key="6">
    <source>
        <dbReference type="SAM" id="MobiDB-lite"/>
    </source>
</evidence>
<feature type="transmembrane region" description="Helical" evidence="7">
    <location>
        <begin position="238"/>
        <end position="255"/>
    </location>
</feature>
<comment type="caution">
    <text evidence="9">The sequence shown here is derived from an EMBL/GenBank/DDBJ whole genome shotgun (WGS) entry which is preliminary data.</text>
</comment>
<keyword evidence="2 7" id="KW-0812">Transmembrane</keyword>
<dbReference type="GO" id="GO:0005262">
    <property type="term" value="F:calcium channel activity"/>
    <property type="evidence" value="ECO:0007669"/>
    <property type="project" value="TreeGrafter"/>
</dbReference>
<dbReference type="InterPro" id="IPR005821">
    <property type="entry name" value="Ion_trans_dom"/>
</dbReference>
<evidence type="ECO:0000259" key="8">
    <source>
        <dbReference type="Pfam" id="PF00520"/>
    </source>
</evidence>
<accession>A0A6G0ZB95</accession>
<feature type="transmembrane region" description="Helical" evidence="7">
    <location>
        <begin position="169"/>
        <end position="190"/>
    </location>
</feature>
<keyword evidence="3" id="KW-0677">Repeat</keyword>
<feature type="transmembrane region" description="Helical" evidence="7">
    <location>
        <begin position="276"/>
        <end position="297"/>
    </location>
</feature>
<dbReference type="AlphaFoldDB" id="A0A6G0ZB95"/>
<dbReference type="OrthoDB" id="533508at2759"/>
<evidence type="ECO:0000256" key="7">
    <source>
        <dbReference type="SAM" id="Phobius"/>
    </source>
</evidence>
<dbReference type="PANTHER" id="PTHR10582">
    <property type="entry name" value="TRANSIENT RECEPTOR POTENTIAL ION CHANNEL PROTEIN"/>
    <property type="match status" value="1"/>
</dbReference>
<organism evidence="9 10">
    <name type="scientific">Aphis craccivora</name>
    <name type="common">Cowpea aphid</name>
    <dbReference type="NCBI Taxonomy" id="307492"/>
    <lineage>
        <taxon>Eukaryota</taxon>
        <taxon>Metazoa</taxon>
        <taxon>Ecdysozoa</taxon>
        <taxon>Arthropoda</taxon>
        <taxon>Hexapoda</taxon>
        <taxon>Insecta</taxon>
        <taxon>Pterygota</taxon>
        <taxon>Neoptera</taxon>
        <taxon>Paraneoptera</taxon>
        <taxon>Hemiptera</taxon>
        <taxon>Sternorrhyncha</taxon>
        <taxon>Aphidomorpha</taxon>
        <taxon>Aphidoidea</taxon>
        <taxon>Aphididae</taxon>
        <taxon>Aphidini</taxon>
        <taxon>Aphis</taxon>
        <taxon>Aphis</taxon>
    </lineage>
</organism>
<sequence>MVCFVLRPGPPPTGLKPPLINYTSTSTTVATTPLDFMDNESLLSDGAMYDEMMIGGGVPIELETAITTEITTPYTVTTTATASFTAINGSGILTALIYEDGGGGRGGGSGTVNLHGKSSGSDRNKHRTTWNPANHTFKTNYTYNKSRKFWWNKRQKVCRLMAVHSTDDLIRMGSEVAMFVGAFLYLLAAVREAGFLGTQMFIENLAIAPARVMFLFSCLLMMTIPPLRLTCYDKAEDIIAVIIMLTTCPYFLFFCRGFKTVGPFVVMIYRMVMGDLLRFVSIYMVFVMGFSQAYYVIFLSYDNPLTPEGIDDSVLNPMPTPTESIMAMFLMSVNTFTDYYTAFDKTSHTLVAKFCFIVFMVIVAILLVNMLIAMMGNTYQKIAETRNEWQRQWARIVLVVERGVSPSQRLKKLMYYSQPMSDGRRALVLRLNQTDEDKEQMKEILEMKRIHNRYVERMRARDLSSKLSSSCGKNANGTINLKANK</sequence>
<feature type="region of interest" description="Disordered" evidence="6">
    <location>
        <begin position="466"/>
        <end position="485"/>
    </location>
</feature>
<evidence type="ECO:0000256" key="5">
    <source>
        <dbReference type="ARBA" id="ARBA00023136"/>
    </source>
</evidence>
<dbReference type="EMBL" id="VUJU01000872">
    <property type="protein sequence ID" value="KAF0767910.1"/>
    <property type="molecule type" value="Genomic_DNA"/>
</dbReference>
<evidence type="ECO:0000256" key="3">
    <source>
        <dbReference type="ARBA" id="ARBA00022737"/>
    </source>
</evidence>
<name>A0A6G0ZB95_APHCR</name>
<dbReference type="Pfam" id="PF00520">
    <property type="entry name" value="Ion_trans"/>
    <property type="match status" value="1"/>
</dbReference>
<dbReference type="InterPro" id="IPR024862">
    <property type="entry name" value="TRPV"/>
</dbReference>
<evidence type="ECO:0000256" key="4">
    <source>
        <dbReference type="ARBA" id="ARBA00022989"/>
    </source>
</evidence>
<protein>
    <submittedName>
        <fullName evidence="9">Transient receptor potential cation channel subfamily V member 5</fullName>
    </submittedName>
</protein>
<dbReference type="GO" id="GO:0098703">
    <property type="term" value="P:calcium ion import across plasma membrane"/>
    <property type="evidence" value="ECO:0007669"/>
    <property type="project" value="TreeGrafter"/>
</dbReference>
<evidence type="ECO:0000313" key="10">
    <source>
        <dbReference type="Proteomes" id="UP000478052"/>
    </source>
</evidence>
<dbReference type="PANTHER" id="PTHR10582:SF28">
    <property type="entry name" value="NANCHUNG, ISOFORM B"/>
    <property type="match status" value="1"/>
</dbReference>
<dbReference type="Proteomes" id="UP000478052">
    <property type="component" value="Unassembled WGS sequence"/>
</dbReference>
<keyword evidence="9" id="KW-0675">Receptor</keyword>
<evidence type="ECO:0000256" key="1">
    <source>
        <dbReference type="ARBA" id="ARBA00004141"/>
    </source>
</evidence>
<gene>
    <name evidence="9" type="ORF">FWK35_00009044</name>
</gene>
<feature type="transmembrane region" description="Helical" evidence="7">
    <location>
        <begin position="354"/>
        <end position="376"/>
    </location>
</feature>
<evidence type="ECO:0000313" key="9">
    <source>
        <dbReference type="EMBL" id="KAF0767910.1"/>
    </source>
</evidence>
<reference evidence="9 10" key="1">
    <citation type="submission" date="2019-08" db="EMBL/GenBank/DDBJ databases">
        <title>Whole genome of Aphis craccivora.</title>
        <authorList>
            <person name="Voronova N.V."/>
            <person name="Shulinski R.S."/>
            <person name="Bandarenka Y.V."/>
            <person name="Zhorov D.G."/>
            <person name="Warner D."/>
        </authorList>
    </citation>
    <scope>NUCLEOTIDE SEQUENCE [LARGE SCALE GENOMIC DNA]</scope>
    <source>
        <strain evidence="9">180601</strain>
        <tissue evidence="9">Whole Body</tissue>
    </source>
</reference>